<evidence type="ECO:0000313" key="3">
    <source>
        <dbReference type="EMBL" id="KAH0821943.1"/>
    </source>
</evidence>
<organism evidence="3 4">
    <name type="scientific">Tenebrio molitor</name>
    <name type="common">Yellow mealworm beetle</name>
    <dbReference type="NCBI Taxonomy" id="7067"/>
    <lineage>
        <taxon>Eukaryota</taxon>
        <taxon>Metazoa</taxon>
        <taxon>Ecdysozoa</taxon>
        <taxon>Arthropoda</taxon>
        <taxon>Hexapoda</taxon>
        <taxon>Insecta</taxon>
        <taxon>Pterygota</taxon>
        <taxon>Neoptera</taxon>
        <taxon>Endopterygota</taxon>
        <taxon>Coleoptera</taxon>
        <taxon>Polyphaga</taxon>
        <taxon>Cucujiformia</taxon>
        <taxon>Tenebrionidae</taxon>
        <taxon>Tenebrio</taxon>
    </lineage>
</organism>
<feature type="compositionally biased region" description="Low complexity" evidence="2">
    <location>
        <begin position="120"/>
        <end position="131"/>
    </location>
</feature>
<keyword evidence="4" id="KW-1185">Reference proteome</keyword>
<accession>A0A8J6HYU9</accession>
<dbReference type="EMBL" id="JABDTM020005364">
    <property type="protein sequence ID" value="KAH0821943.1"/>
    <property type="molecule type" value="Genomic_DNA"/>
</dbReference>
<dbReference type="PANTHER" id="PTHR10380">
    <property type="entry name" value="CUTICLE PROTEIN"/>
    <property type="match status" value="1"/>
</dbReference>
<dbReference type="Pfam" id="PF00379">
    <property type="entry name" value="Chitin_bind_4"/>
    <property type="match status" value="1"/>
</dbReference>
<reference evidence="3" key="2">
    <citation type="submission" date="2021-08" db="EMBL/GenBank/DDBJ databases">
        <authorList>
            <person name="Eriksson T."/>
        </authorList>
    </citation>
    <scope>NUCLEOTIDE SEQUENCE</scope>
    <source>
        <strain evidence="3">Stoneville</strain>
        <tissue evidence="3">Whole head</tissue>
    </source>
</reference>
<evidence type="ECO:0000256" key="2">
    <source>
        <dbReference type="SAM" id="MobiDB-lite"/>
    </source>
</evidence>
<feature type="region of interest" description="Disordered" evidence="2">
    <location>
        <begin position="96"/>
        <end position="211"/>
    </location>
</feature>
<dbReference type="Proteomes" id="UP000719412">
    <property type="component" value="Unassembled WGS sequence"/>
</dbReference>
<feature type="compositionally biased region" description="Basic and acidic residues" evidence="2">
    <location>
        <begin position="202"/>
        <end position="211"/>
    </location>
</feature>
<reference evidence="3" key="1">
    <citation type="journal article" date="2020" name="J Insects Food Feed">
        <title>The yellow mealworm (Tenebrio molitor) genome: a resource for the emerging insects as food and feed industry.</title>
        <authorList>
            <person name="Eriksson T."/>
            <person name="Andere A."/>
            <person name="Kelstrup H."/>
            <person name="Emery V."/>
            <person name="Picard C."/>
        </authorList>
    </citation>
    <scope>NUCLEOTIDE SEQUENCE</scope>
    <source>
        <strain evidence="3">Stoneville</strain>
        <tissue evidence="3">Whole head</tissue>
    </source>
</reference>
<comment type="caution">
    <text evidence="3">The sequence shown here is derived from an EMBL/GenBank/DDBJ whole genome shotgun (WGS) entry which is preliminary data.</text>
</comment>
<dbReference type="GO" id="GO:0008010">
    <property type="term" value="F:structural constituent of chitin-based larval cuticle"/>
    <property type="evidence" value="ECO:0007669"/>
    <property type="project" value="TreeGrafter"/>
</dbReference>
<sequence length="211" mass="24421">MSSFILDQLIYDFTESAFISALFLHLVTAQSFNPSILQDSRDLPKVDGTFGFLYRTEDGIAHAAKGDSDGVIHGRFSYTDPTGLKVNYNYNAGSRVTPGYNYDDTPTPKQPTPRQYQAKQTRPTQTTPKQYQPEDDYSEPQQYNDYEERPRYQEPQPQYVPRTRPSAGAQRRPSPRPQQYSAQYREPAQSYQQPRTRPPHATHNEVYEDYY</sequence>
<keyword evidence="1" id="KW-0193">Cuticle</keyword>
<dbReference type="InterPro" id="IPR050468">
    <property type="entry name" value="Cuticle_Struct_Prot"/>
</dbReference>
<protein>
    <submittedName>
        <fullName evidence="3">Uncharacterized protein</fullName>
    </submittedName>
</protein>
<dbReference type="AlphaFoldDB" id="A0A8J6HYU9"/>
<evidence type="ECO:0000256" key="1">
    <source>
        <dbReference type="PROSITE-ProRule" id="PRU00497"/>
    </source>
</evidence>
<evidence type="ECO:0000313" key="4">
    <source>
        <dbReference type="Proteomes" id="UP000719412"/>
    </source>
</evidence>
<proteinExistence type="predicted"/>
<gene>
    <name evidence="3" type="ORF">GEV33_000848</name>
</gene>
<name>A0A8J6HYU9_TENMO</name>
<dbReference type="PANTHER" id="PTHR10380:SF160">
    <property type="entry name" value="CUTICULAR PROTEIN 100A"/>
    <property type="match status" value="1"/>
</dbReference>
<dbReference type="InterPro" id="IPR000618">
    <property type="entry name" value="Insect_cuticle"/>
</dbReference>
<dbReference type="PROSITE" id="PS51155">
    <property type="entry name" value="CHIT_BIND_RR_2"/>
    <property type="match status" value="1"/>
</dbReference>
<dbReference type="GO" id="GO:0062129">
    <property type="term" value="C:chitin-based extracellular matrix"/>
    <property type="evidence" value="ECO:0007669"/>
    <property type="project" value="TreeGrafter"/>
</dbReference>